<feature type="domain" description="Endonuclease/exonuclease/phosphatase" evidence="1">
    <location>
        <begin position="39"/>
        <end position="331"/>
    </location>
</feature>
<keyword evidence="2" id="KW-0255">Endonuclease</keyword>
<dbReference type="PANTHER" id="PTHR42834">
    <property type="entry name" value="ENDONUCLEASE/EXONUCLEASE/PHOSPHATASE FAMILY PROTEIN (AFU_ORTHOLOGUE AFUA_3G09210)"/>
    <property type="match status" value="1"/>
</dbReference>
<organism evidence="2 3">
    <name type="scientific">Prevotella dentalis (strain ATCC 49559 / DSM 3688 / JCM 13448 / NCTC 12043 / ES 2772)</name>
    <name type="common">Mitsuokella dentalis</name>
    <dbReference type="NCBI Taxonomy" id="908937"/>
    <lineage>
        <taxon>Bacteria</taxon>
        <taxon>Pseudomonadati</taxon>
        <taxon>Bacteroidota</taxon>
        <taxon>Bacteroidia</taxon>
        <taxon>Bacteroidales</taxon>
        <taxon>Prevotellaceae</taxon>
        <taxon>Prevotella</taxon>
    </lineage>
</organism>
<keyword evidence="2" id="KW-0378">Hydrolase</keyword>
<evidence type="ECO:0000259" key="1">
    <source>
        <dbReference type="Pfam" id="PF19580"/>
    </source>
</evidence>
<gene>
    <name evidence="2" type="ORF">HMPREF9136_0818</name>
</gene>
<keyword evidence="2" id="KW-0540">Nuclease</keyword>
<dbReference type="Gene3D" id="3.60.10.10">
    <property type="entry name" value="Endonuclease/exonuclease/phosphatase"/>
    <property type="match status" value="1"/>
</dbReference>
<dbReference type="InterPro" id="IPR036691">
    <property type="entry name" value="Endo/exonu/phosph_ase_sf"/>
</dbReference>
<dbReference type="PANTHER" id="PTHR42834:SF1">
    <property type="entry name" value="ENDONUCLEASE_EXONUCLEASE_PHOSPHATASE FAMILY PROTEIN (AFU_ORTHOLOGUE AFUA_3G09210)"/>
    <property type="match status" value="1"/>
</dbReference>
<reference evidence="2 3" key="1">
    <citation type="submission" date="2011-04" db="EMBL/GenBank/DDBJ databases">
        <authorList>
            <person name="Muzny D."/>
            <person name="Qin X."/>
            <person name="Deng J."/>
            <person name="Jiang H."/>
            <person name="Liu Y."/>
            <person name="Qu J."/>
            <person name="Song X.-Z."/>
            <person name="Zhang L."/>
            <person name="Thornton R."/>
            <person name="Coyle M."/>
            <person name="Francisco L."/>
            <person name="Jackson L."/>
            <person name="Javaid M."/>
            <person name="Korchina V."/>
            <person name="Kovar C."/>
            <person name="Mata R."/>
            <person name="Mathew T."/>
            <person name="Ngo R."/>
            <person name="Nguyen L."/>
            <person name="Nguyen N."/>
            <person name="Okwuonu G."/>
            <person name="Ongeri F."/>
            <person name="Pham C."/>
            <person name="Simmons D."/>
            <person name="Wilczek-Boney K."/>
            <person name="Hale W."/>
            <person name="Jakkamsetti A."/>
            <person name="Pham P."/>
            <person name="Ruth R."/>
            <person name="San Lucas F."/>
            <person name="Warren J."/>
            <person name="Zhang J."/>
            <person name="Zhao Z."/>
            <person name="Zhou C."/>
            <person name="Zhu D."/>
            <person name="Lee S."/>
            <person name="Bess C."/>
            <person name="Blankenburg K."/>
            <person name="Forbes L."/>
            <person name="Fu Q."/>
            <person name="Gubbala S."/>
            <person name="Hirani K."/>
            <person name="Jayaseelan J.C."/>
            <person name="Lara F."/>
            <person name="Munidasa M."/>
            <person name="Palculict T."/>
            <person name="Patil S."/>
            <person name="Pu L.-L."/>
            <person name="Saada N."/>
            <person name="Tang L."/>
            <person name="Weissenberger G."/>
            <person name="Zhu Y."/>
            <person name="Hemphill L."/>
            <person name="Shang Y."/>
            <person name="Youmans B."/>
            <person name="Ayvaz T."/>
            <person name="Ross M."/>
            <person name="Santibanez J."/>
            <person name="Aqrawi P."/>
            <person name="Gross S."/>
            <person name="Joshi V."/>
            <person name="Fowler G."/>
            <person name="Nazareth L."/>
            <person name="Reid J."/>
            <person name="Worley K."/>
            <person name="Petrosino J."/>
            <person name="Highlander S."/>
            <person name="Gibbs R."/>
        </authorList>
    </citation>
    <scope>NUCLEOTIDE SEQUENCE [LARGE SCALE GENOMIC DNA]</scope>
    <source>
        <strain evidence="2 3">DSM 3688</strain>
    </source>
</reference>
<dbReference type="GO" id="GO:0004527">
    <property type="term" value="F:exonuclease activity"/>
    <property type="evidence" value="ECO:0007669"/>
    <property type="project" value="UniProtKB-KW"/>
</dbReference>
<dbReference type="EMBL" id="AFPW01000011">
    <property type="protein sequence ID" value="EGQ15956.1"/>
    <property type="molecule type" value="Genomic_DNA"/>
</dbReference>
<dbReference type="SUPFAM" id="SSF56219">
    <property type="entry name" value="DNase I-like"/>
    <property type="match status" value="1"/>
</dbReference>
<dbReference type="Pfam" id="PF19580">
    <property type="entry name" value="Exo_endo_phos_3"/>
    <property type="match status" value="1"/>
</dbReference>
<sequence length="336" mass="37547">MTAAHTPFFRFSILSSFPPHIMMPAILLLLSSLFTLVELNCENLFDTRHDSLKQDEEFLPTSAHRWTPYRYWRKLNRVGQEILACGQLDSAEVLPDLVALVEVENDTVLTDLTRRSLLRRAGYAYVMTDGPDPRGIDVALLYSPFTFRLLRHRSIRVGPLPGFRPTRDMLYAAGELASGDTLHVFVVHAPSRAGGERFSRPYRLHVAQVLAVAVDSVRLASPGARIVVAGDFNDYAADVALQRLAVGGLCDVSATARGTHGALGTYRYQGRWGSLDHILCDSLSASRLRSCRVFDAPFLLAEDKKYGGVMPRRNYLGPRYLDGFSDHLPLVAVWEW</sequence>
<dbReference type="AlphaFoldDB" id="F9D1U0"/>
<comment type="caution">
    <text evidence="2">The sequence shown here is derived from an EMBL/GenBank/DDBJ whole genome shotgun (WGS) entry which is preliminary data.</text>
</comment>
<keyword evidence="2" id="KW-0269">Exonuclease</keyword>
<dbReference type="Proteomes" id="UP000007820">
    <property type="component" value="Unassembled WGS sequence"/>
</dbReference>
<dbReference type="STRING" id="908937.Prede_0954"/>
<name>F9D1U0_PREDD</name>
<proteinExistence type="predicted"/>
<evidence type="ECO:0000313" key="3">
    <source>
        <dbReference type="Proteomes" id="UP000007820"/>
    </source>
</evidence>
<protein>
    <submittedName>
        <fullName evidence="2">Endonuclease/exonuclease/phosphatase family protein</fullName>
    </submittedName>
</protein>
<dbReference type="GO" id="GO:0004519">
    <property type="term" value="F:endonuclease activity"/>
    <property type="evidence" value="ECO:0007669"/>
    <property type="project" value="UniProtKB-KW"/>
</dbReference>
<evidence type="ECO:0000313" key="2">
    <source>
        <dbReference type="EMBL" id="EGQ15956.1"/>
    </source>
</evidence>
<dbReference type="eggNOG" id="COG2374">
    <property type="taxonomic scope" value="Bacteria"/>
</dbReference>
<accession>F9D1U0</accession>
<dbReference type="InterPro" id="IPR005135">
    <property type="entry name" value="Endo/exonuclease/phosphatase"/>
</dbReference>